<dbReference type="EMBL" id="AVQI01000003">
    <property type="protein sequence ID" value="ERK05079.1"/>
    <property type="molecule type" value="Genomic_DNA"/>
</dbReference>
<dbReference type="PATRIC" id="fig|1125725.3.peg.1081"/>
<dbReference type="STRING" id="1125725.HMPREF1325_0316"/>
<evidence type="ECO:0000313" key="2">
    <source>
        <dbReference type="EMBL" id="ERK05079.1"/>
    </source>
</evidence>
<evidence type="ECO:0000313" key="3">
    <source>
        <dbReference type="Proteomes" id="UP000016412"/>
    </source>
</evidence>
<name>U2N0Y2_TRESO</name>
<organism evidence="1 3">
    <name type="scientific">Treponema socranskii subsp. socranskii VPI DR56BR1116 = ATCC 35536</name>
    <dbReference type="NCBI Taxonomy" id="1125725"/>
    <lineage>
        <taxon>Bacteria</taxon>
        <taxon>Pseudomonadati</taxon>
        <taxon>Spirochaetota</taxon>
        <taxon>Spirochaetia</taxon>
        <taxon>Spirochaetales</taxon>
        <taxon>Treponemataceae</taxon>
        <taxon>Treponema</taxon>
    </lineage>
</organism>
<gene>
    <name evidence="2" type="ORF">HMPREF0860_2570</name>
    <name evidence="1" type="ORF">HMPREF1325_0316</name>
</gene>
<dbReference type="EMBL" id="AUZJ01000022">
    <property type="protein sequence ID" value="ERF60941.1"/>
    <property type="molecule type" value="Genomic_DNA"/>
</dbReference>
<accession>U2N0Y2</accession>
<dbReference type="AlphaFoldDB" id="U2N0Y2"/>
<keyword evidence="4" id="KW-1185">Reference proteome</keyword>
<evidence type="ECO:0000313" key="4">
    <source>
        <dbReference type="Proteomes" id="UP000016646"/>
    </source>
</evidence>
<sequence>MVVRAASVPCVEQSFPRRTITQNQFEKRVKMIRFQRIFTSVSKFDINLLKILPKVKKNRLQFVLPKNHPFFNLLYYKELIWCCKSNEILS</sequence>
<dbReference type="Proteomes" id="UP000016412">
    <property type="component" value="Unassembled WGS sequence"/>
</dbReference>
<protein>
    <submittedName>
        <fullName evidence="1">Uncharacterized protein</fullName>
    </submittedName>
</protein>
<proteinExistence type="predicted"/>
<reference evidence="3 4" key="1">
    <citation type="submission" date="2013-08" db="EMBL/GenBank/DDBJ databases">
        <authorList>
            <person name="Durkin A.S."/>
            <person name="Haft D.R."/>
            <person name="McCorrison J."/>
            <person name="Torralba M."/>
            <person name="Gillis M."/>
            <person name="Haft D.H."/>
            <person name="Methe B."/>
            <person name="Sutton G."/>
            <person name="Nelson K.E."/>
        </authorList>
    </citation>
    <scope>NUCLEOTIDE SEQUENCE [LARGE SCALE GENOMIC DNA]</scope>
    <source>
        <strain evidence="2 4">ATCC 35536</strain>
        <strain evidence="1 3">VPI DR56BR1116</strain>
    </source>
</reference>
<dbReference type="Proteomes" id="UP000016646">
    <property type="component" value="Unassembled WGS sequence"/>
</dbReference>
<evidence type="ECO:0000313" key="1">
    <source>
        <dbReference type="EMBL" id="ERF60941.1"/>
    </source>
</evidence>
<comment type="caution">
    <text evidence="1">The sequence shown here is derived from an EMBL/GenBank/DDBJ whole genome shotgun (WGS) entry which is preliminary data.</text>
</comment>